<dbReference type="PANTHER" id="PTHR44757">
    <property type="entry name" value="DIGUANYLATE CYCLASE DGCP"/>
    <property type="match status" value="1"/>
</dbReference>
<dbReference type="SMART" id="SM00091">
    <property type="entry name" value="PAS"/>
    <property type="match status" value="3"/>
</dbReference>
<proteinExistence type="predicted"/>
<dbReference type="SMART" id="SM00052">
    <property type="entry name" value="EAL"/>
    <property type="match status" value="1"/>
</dbReference>
<dbReference type="InterPro" id="IPR043128">
    <property type="entry name" value="Rev_trsase/Diguanyl_cyclase"/>
</dbReference>
<dbReference type="InterPro" id="IPR000014">
    <property type="entry name" value="PAS"/>
</dbReference>
<evidence type="ECO:0000313" key="5">
    <source>
        <dbReference type="EMBL" id="KZC25130.1"/>
    </source>
</evidence>
<dbReference type="InterPro" id="IPR001633">
    <property type="entry name" value="EAL_dom"/>
</dbReference>
<dbReference type="Proteomes" id="UP000076131">
    <property type="component" value="Unassembled WGS sequence"/>
</dbReference>
<dbReference type="InterPro" id="IPR035919">
    <property type="entry name" value="EAL_sf"/>
</dbReference>
<dbReference type="Gene3D" id="3.20.20.450">
    <property type="entry name" value="EAL domain"/>
    <property type="match status" value="1"/>
</dbReference>
<dbReference type="eggNOG" id="COG5001">
    <property type="taxonomic scope" value="Bacteria"/>
</dbReference>
<dbReference type="InterPro" id="IPR000160">
    <property type="entry name" value="GGDEF_dom"/>
</dbReference>
<dbReference type="PROSITE" id="PS50883">
    <property type="entry name" value="EAL"/>
    <property type="match status" value="1"/>
</dbReference>
<feature type="domain" description="PAC" evidence="2">
    <location>
        <begin position="214"/>
        <end position="266"/>
    </location>
</feature>
<gene>
    <name evidence="5" type="ORF">RHOFW104T7_05085</name>
</gene>
<dbReference type="RefSeq" id="WP_039954305.1">
    <property type="nucleotide sequence ID" value="NZ_LVJS01000010.1"/>
</dbReference>
<dbReference type="SMART" id="SM00086">
    <property type="entry name" value="PAC"/>
    <property type="match status" value="3"/>
</dbReference>
<dbReference type="NCBIfam" id="TIGR00254">
    <property type="entry name" value="GGDEF"/>
    <property type="match status" value="1"/>
</dbReference>
<dbReference type="SMART" id="SM00267">
    <property type="entry name" value="GGDEF"/>
    <property type="match status" value="1"/>
</dbReference>
<evidence type="ECO:0000259" key="1">
    <source>
        <dbReference type="PROSITE" id="PS50112"/>
    </source>
</evidence>
<reference evidence="5 6" key="1">
    <citation type="journal article" date="2016" name="MBio">
        <title>Lateral Gene Transfer in a Heavy Metal-Contaminated-Groundwater Microbial Community.</title>
        <authorList>
            <person name="Hemme C.L."/>
            <person name="Green S.J."/>
            <person name="Rishishwar L."/>
            <person name="Prakash O."/>
            <person name="Pettenato A."/>
            <person name="Chakraborty R."/>
            <person name="Deutschbauer A.M."/>
            <person name="Van Nostrand J.D."/>
            <person name="Wu L."/>
            <person name="He Z."/>
            <person name="Jordan I.K."/>
            <person name="Hazen T.C."/>
            <person name="Arkin A.P."/>
            <person name="Kostka J.E."/>
            <person name="Zhou J."/>
        </authorList>
    </citation>
    <scope>NUCLEOTIDE SEQUENCE [LARGE SCALE GENOMIC DNA]</scope>
    <source>
        <strain evidence="5 6">FW104-T7</strain>
    </source>
</reference>
<dbReference type="SUPFAM" id="SSF55073">
    <property type="entry name" value="Nucleotide cyclase"/>
    <property type="match status" value="1"/>
</dbReference>
<dbReference type="PANTHER" id="PTHR44757:SF4">
    <property type="entry name" value="DIGUANYLATE CYCLASE DGCE-RELATED"/>
    <property type="match status" value="1"/>
</dbReference>
<protein>
    <submittedName>
        <fullName evidence="5">Diguanylate cyclase</fullName>
    </submittedName>
</protein>
<sequence length="830" mass="92010">MRPHEPAEVSPSLPGEADWSVRVAHGAPVLLAYLDLEQRFRFVNDTHRRWLGVDPQQLIGQHLVDVVGRRNHALAKAALARAYAGHMASYEGELHDGRRRRYAHGNFQPDFDADGHVCGIFTALVDITERHDLELKLHESEQRFFGAFQHAAIGMALVAPDSRWLRVNAALCAMLGYREDEFLSRTTHDITHPDDVAASDVRHTQMLEGELESCHLEKRYSHRNGSLVHAQLSVSLVRDDDGNPRYFVVQIQDISQRKAFEDALHRERELAEVTLRSIGDAVITTDPQLCITSLNPIAEAMTGWSGLEAQGRSIEEIFQLFDARSGHAVANPLRAAIKHNTIVDLAGRTLLRHRHGFDTPVEDSSAPIHDNAGNVIGGVLVFHDVSETRALALKMIHLTQHDTLTGLPNRSQLHEHIGQAIATANRRQQRAALLYADIDNFKQVNELHGHAAGDRVLRAFAAQLQRCLSGDDLLSRYGGDEFVVVLPHLESVGDAASLGQRLINHGELTHVDGLPDLSLQLSIGISVYPDDAIEPDGLLQQAETALVAVKTQGRHGYRFFTASMNERTQARRRIETALRQALPRHELELHYQPKVDVHSGRIVGAEALLRWQANGRELYQPDQFVPVAEDSGLILPIGAWALRRACRQARAWQDLGHAIPVSVNVSPLQFQHPEFYHWLDEVLAESGLAPGLLELELTERMVMSGGDATTGLLQRIKRRGVRLSLDDFGTGYCSLSYLKHFPIDTLKIDRVFVRDLTSDRDTATITGAIIAMARSLNKDVVAEGVETHAQVAFLRQAGCSQLQGFLFGAALPAAEFQALLTGASTPTHHL</sequence>
<dbReference type="EMBL" id="LVJS01000010">
    <property type="protein sequence ID" value="KZC25130.1"/>
    <property type="molecule type" value="Genomic_DNA"/>
</dbReference>
<organism evidence="5 6">
    <name type="scientific">Rhodanobacter thiooxydans</name>
    <dbReference type="NCBI Taxonomy" id="416169"/>
    <lineage>
        <taxon>Bacteria</taxon>
        <taxon>Pseudomonadati</taxon>
        <taxon>Pseudomonadota</taxon>
        <taxon>Gammaproteobacteria</taxon>
        <taxon>Lysobacterales</taxon>
        <taxon>Rhodanobacteraceae</taxon>
        <taxon>Rhodanobacter</taxon>
    </lineage>
</organism>
<dbReference type="AlphaFoldDB" id="A0A154QLT6"/>
<evidence type="ECO:0000259" key="4">
    <source>
        <dbReference type="PROSITE" id="PS50887"/>
    </source>
</evidence>
<dbReference type="SUPFAM" id="SSF141868">
    <property type="entry name" value="EAL domain-like"/>
    <property type="match status" value="1"/>
</dbReference>
<dbReference type="InterPro" id="IPR029787">
    <property type="entry name" value="Nucleotide_cyclase"/>
</dbReference>
<dbReference type="eggNOG" id="COG3290">
    <property type="taxonomic scope" value="Bacteria"/>
</dbReference>
<dbReference type="STRING" id="416169.RHOFW104T7_05085"/>
<dbReference type="Gene3D" id="3.30.450.20">
    <property type="entry name" value="PAS domain"/>
    <property type="match status" value="3"/>
</dbReference>
<dbReference type="NCBIfam" id="TIGR00229">
    <property type="entry name" value="sensory_box"/>
    <property type="match status" value="3"/>
</dbReference>
<dbReference type="InterPro" id="IPR000700">
    <property type="entry name" value="PAS-assoc_C"/>
</dbReference>
<feature type="domain" description="EAL" evidence="3">
    <location>
        <begin position="571"/>
        <end position="824"/>
    </location>
</feature>
<dbReference type="CDD" id="cd00130">
    <property type="entry name" value="PAS"/>
    <property type="match status" value="3"/>
</dbReference>
<comment type="caution">
    <text evidence="5">The sequence shown here is derived from an EMBL/GenBank/DDBJ whole genome shotgun (WGS) entry which is preliminary data.</text>
</comment>
<dbReference type="Pfam" id="PF00989">
    <property type="entry name" value="PAS"/>
    <property type="match status" value="1"/>
</dbReference>
<dbReference type="PROSITE" id="PS50887">
    <property type="entry name" value="GGDEF"/>
    <property type="match status" value="1"/>
</dbReference>
<dbReference type="InterPro" id="IPR001610">
    <property type="entry name" value="PAC"/>
</dbReference>
<dbReference type="Gene3D" id="3.30.70.270">
    <property type="match status" value="1"/>
</dbReference>
<feature type="domain" description="PAS" evidence="1">
    <location>
        <begin position="267"/>
        <end position="340"/>
    </location>
</feature>
<accession>A0A154QLT6</accession>
<dbReference type="InterPro" id="IPR013767">
    <property type="entry name" value="PAS_fold"/>
</dbReference>
<feature type="domain" description="PAS" evidence="1">
    <location>
        <begin position="140"/>
        <end position="210"/>
    </location>
</feature>
<evidence type="ECO:0000259" key="2">
    <source>
        <dbReference type="PROSITE" id="PS50113"/>
    </source>
</evidence>
<dbReference type="InterPro" id="IPR035965">
    <property type="entry name" value="PAS-like_dom_sf"/>
</dbReference>
<dbReference type="PROSITE" id="PS50113">
    <property type="entry name" value="PAC"/>
    <property type="match status" value="2"/>
</dbReference>
<dbReference type="PROSITE" id="PS50112">
    <property type="entry name" value="PAS"/>
    <property type="match status" value="2"/>
</dbReference>
<evidence type="ECO:0000259" key="3">
    <source>
        <dbReference type="PROSITE" id="PS50883"/>
    </source>
</evidence>
<dbReference type="Pfam" id="PF08448">
    <property type="entry name" value="PAS_4"/>
    <property type="match status" value="2"/>
</dbReference>
<dbReference type="Pfam" id="PF00990">
    <property type="entry name" value="GGDEF"/>
    <property type="match status" value="1"/>
</dbReference>
<keyword evidence="6" id="KW-1185">Reference proteome</keyword>
<dbReference type="SUPFAM" id="SSF55785">
    <property type="entry name" value="PYP-like sensor domain (PAS domain)"/>
    <property type="match status" value="3"/>
</dbReference>
<feature type="domain" description="PAC" evidence="2">
    <location>
        <begin position="86"/>
        <end position="139"/>
    </location>
</feature>
<evidence type="ECO:0000313" key="6">
    <source>
        <dbReference type="Proteomes" id="UP000076131"/>
    </source>
</evidence>
<dbReference type="CDD" id="cd01949">
    <property type="entry name" value="GGDEF"/>
    <property type="match status" value="1"/>
</dbReference>
<name>A0A154QLT6_9GAMM</name>
<dbReference type="CDD" id="cd01948">
    <property type="entry name" value="EAL"/>
    <property type="match status" value="1"/>
</dbReference>
<dbReference type="InterPro" id="IPR013656">
    <property type="entry name" value="PAS_4"/>
</dbReference>
<feature type="domain" description="GGDEF" evidence="4">
    <location>
        <begin position="429"/>
        <end position="562"/>
    </location>
</feature>
<dbReference type="Pfam" id="PF00563">
    <property type="entry name" value="EAL"/>
    <property type="match status" value="1"/>
</dbReference>
<dbReference type="GO" id="GO:0006355">
    <property type="term" value="P:regulation of DNA-templated transcription"/>
    <property type="evidence" value="ECO:0007669"/>
    <property type="project" value="InterPro"/>
</dbReference>
<dbReference type="InterPro" id="IPR052155">
    <property type="entry name" value="Biofilm_reg_signaling"/>
</dbReference>